<dbReference type="InterPro" id="IPR018929">
    <property type="entry name" value="DUF2510"/>
</dbReference>
<organism evidence="3 4">
    <name type="scientific">Mycolicibacterium smegmatis (strain MKD8)</name>
    <name type="common">Mycobacterium smegmatis</name>
    <dbReference type="NCBI Taxonomy" id="1214915"/>
    <lineage>
        <taxon>Bacteria</taxon>
        <taxon>Bacillati</taxon>
        <taxon>Actinomycetota</taxon>
        <taxon>Actinomycetes</taxon>
        <taxon>Mycobacteriales</taxon>
        <taxon>Mycobacteriaceae</taxon>
        <taxon>Mycolicibacterium</taxon>
    </lineage>
</organism>
<dbReference type="AlphaFoldDB" id="A0A2U9PR60"/>
<feature type="transmembrane region" description="Helical" evidence="1">
    <location>
        <begin position="70"/>
        <end position="89"/>
    </location>
</feature>
<evidence type="ECO:0000256" key="1">
    <source>
        <dbReference type="SAM" id="Phobius"/>
    </source>
</evidence>
<sequence>MTPGYVPPGWYNDPAGPGAARYWDGRRWTDHRQPHPPNPYAAGTPGWPAPAWSGYTAPAAPRPRRRVRRIALAVTGIVAVVGIGSYLLGDTNTHNKWYQKGYDIGYNTKKSVVYTDAETACRWRTLTAVDPGENKYQTRMRQVEKGCIDGFNDRNGTST</sequence>
<keyword evidence="1" id="KW-0812">Transmembrane</keyword>
<name>A0A2U9PR60_MYCSE</name>
<dbReference type="Pfam" id="PF10708">
    <property type="entry name" value="DUF2510"/>
    <property type="match status" value="1"/>
</dbReference>
<accession>A0A2U9PR60</accession>
<keyword evidence="1" id="KW-1133">Transmembrane helix</keyword>
<proteinExistence type="predicted"/>
<dbReference type="Proteomes" id="UP000011200">
    <property type="component" value="Chromosome"/>
</dbReference>
<protein>
    <recommendedName>
        <fullName evidence="2">DUF2510 domain-containing protein</fullName>
    </recommendedName>
</protein>
<dbReference type="RefSeq" id="WP_003894749.1">
    <property type="nucleotide sequence ID" value="NZ_CP027541.1"/>
</dbReference>
<evidence type="ECO:0000313" key="3">
    <source>
        <dbReference type="EMBL" id="AWT54281.1"/>
    </source>
</evidence>
<reference evidence="4" key="2">
    <citation type="submission" date="2018-03" db="EMBL/GenBank/DDBJ databases">
        <authorList>
            <person name="Derbyshire K."/>
            <person name="Gray T.A."/>
            <person name="Champion M."/>
        </authorList>
    </citation>
    <scope>NUCLEOTIDE SEQUENCE [LARGE SCALE GENOMIC DNA]</scope>
    <source>
        <strain evidence="4">MKD8</strain>
    </source>
</reference>
<evidence type="ECO:0000259" key="2">
    <source>
        <dbReference type="Pfam" id="PF10708"/>
    </source>
</evidence>
<gene>
    <name evidence="3" type="ORF">D806_033090</name>
</gene>
<evidence type="ECO:0000313" key="4">
    <source>
        <dbReference type="Proteomes" id="UP000011200"/>
    </source>
</evidence>
<reference evidence="3 4" key="1">
    <citation type="journal article" date="2013" name="Genome Announc.">
        <title>Draft genome sequence of MKD8, a conjugal recipient Mycobacterium smegmatis strain.</title>
        <authorList>
            <person name="Gray T.A."/>
            <person name="Palumbo M.J."/>
            <person name="Derbyshire K.M."/>
        </authorList>
    </citation>
    <scope>NUCLEOTIDE SEQUENCE [LARGE SCALE GENOMIC DNA]</scope>
    <source>
        <strain evidence="3 4">MKD8</strain>
    </source>
</reference>
<dbReference type="EMBL" id="CP027541">
    <property type="protein sequence ID" value="AWT54281.1"/>
    <property type="molecule type" value="Genomic_DNA"/>
</dbReference>
<keyword evidence="1" id="KW-0472">Membrane</keyword>
<feature type="domain" description="DUF2510" evidence="2">
    <location>
        <begin position="8"/>
        <end position="39"/>
    </location>
</feature>